<reference evidence="2" key="2">
    <citation type="submission" date="2014-06" db="EMBL/GenBank/DDBJ databases">
        <authorList>
            <person name="Genoscope - CEA"/>
        </authorList>
    </citation>
    <scope>NUCLEOTIDE SEQUENCE</scope>
</reference>
<dbReference type="AlphaFoldDB" id="A0A078JV77"/>
<evidence type="ECO:0000256" key="1">
    <source>
        <dbReference type="SAM" id="MobiDB-lite"/>
    </source>
</evidence>
<name>A0A078JV77_BRANA</name>
<reference evidence="2" key="1">
    <citation type="journal article" date="2014" name="Science">
        <title>Plant genetics. Early allopolyploid evolution in the post-Neolithic Brassica napus oilseed genome.</title>
        <authorList>
            <person name="Chalhoub B."/>
            <person name="Denoeud F."/>
            <person name="Liu S."/>
            <person name="Parkin I.A."/>
            <person name="Tang H."/>
            <person name="Wang X."/>
            <person name="Chiquet J."/>
            <person name="Belcram H."/>
            <person name="Tong C."/>
            <person name="Samans B."/>
            <person name="Correa M."/>
            <person name="Da Silva C."/>
            <person name="Just J."/>
            <person name="Falentin C."/>
            <person name="Koh C.S."/>
            <person name="Le Clainche I."/>
            <person name="Bernard M."/>
            <person name="Bento P."/>
            <person name="Noel B."/>
            <person name="Labadie K."/>
            <person name="Alberti A."/>
            <person name="Charles M."/>
            <person name="Arnaud D."/>
            <person name="Guo H."/>
            <person name="Daviaud C."/>
            <person name="Alamery S."/>
            <person name="Jabbari K."/>
            <person name="Zhao M."/>
            <person name="Edger P.P."/>
            <person name="Chelaifa H."/>
            <person name="Tack D."/>
            <person name="Lassalle G."/>
            <person name="Mestiri I."/>
            <person name="Schnel N."/>
            <person name="Le Paslier M.C."/>
            <person name="Fan G."/>
            <person name="Renault V."/>
            <person name="Bayer P.E."/>
            <person name="Golicz A.A."/>
            <person name="Manoli S."/>
            <person name="Lee T.H."/>
            <person name="Thi V.H."/>
            <person name="Chalabi S."/>
            <person name="Hu Q."/>
            <person name="Fan C."/>
            <person name="Tollenaere R."/>
            <person name="Lu Y."/>
            <person name="Battail C."/>
            <person name="Shen J."/>
            <person name="Sidebottom C.H."/>
            <person name="Wang X."/>
            <person name="Canaguier A."/>
            <person name="Chauveau A."/>
            <person name="Berard A."/>
            <person name="Deniot G."/>
            <person name="Guan M."/>
            <person name="Liu Z."/>
            <person name="Sun F."/>
            <person name="Lim Y.P."/>
            <person name="Lyons E."/>
            <person name="Town C.D."/>
            <person name="Bancroft I."/>
            <person name="Wang X."/>
            <person name="Meng J."/>
            <person name="Ma J."/>
            <person name="Pires J.C."/>
            <person name="King G.J."/>
            <person name="Brunel D."/>
            <person name="Delourme R."/>
            <person name="Renard M."/>
            <person name="Aury J.M."/>
            <person name="Adams K.L."/>
            <person name="Batley J."/>
            <person name="Snowdon R.J."/>
            <person name="Tost J."/>
            <person name="Edwards D."/>
            <person name="Zhou Y."/>
            <person name="Hua W."/>
            <person name="Sharpe A.G."/>
            <person name="Paterson A.H."/>
            <person name="Guan C."/>
            <person name="Wincker P."/>
        </authorList>
    </citation>
    <scope>NUCLEOTIDE SEQUENCE [LARGE SCALE GENOMIC DNA]</scope>
</reference>
<dbReference type="EMBL" id="LK041800">
    <property type="protein sequence ID" value="CDY70330.1"/>
    <property type="molecule type" value="Genomic_DNA"/>
</dbReference>
<gene>
    <name evidence="2" type="primary">BnaAnng33360D</name>
    <name evidence="2" type="ORF">GSBRNA2T00098183001</name>
</gene>
<feature type="region of interest" description="Disordered" evidence="1">
    <location>
        <begin position="1"/>
        <end position="25"/>
    </location>
</feature>
<dbReference type="PaxDb" id="3708-A0A078JV77"/>
<feature type="compositionally biased region" description="Polar residues" evidence="1">
    <location>
        <begin position="7"/>
        <end position="25"/>
    </location>
</feature>
<organism evidence="2">
    <name type="scientific">Brassica napus</name>
    <name type="common">Rape</name>
    <dbReference type="NCBI Taxonomy" id="3708"/>
    <lineage>
        <taxon>Eukaryota</taxon>
        <taxon>Viridiplantae</taxon>
        <taxon>Streptophyta</taxon>
        <taxon>Embryophyta</taxon>
        <taxon>Tracheophyta</taxon>
        <taxon>Spermatophyta</taxon>
        <taxon>Magnoliopsida</taxon>
        <taxon>eudicotyledons</taxon>
        <taxon>Gunneridae</taxon>
        <taxon>Pentapetalae</taxon>
        <taxon>rosids</taxon>
        <taxon>malvids</taxon>
        <taxon>Brassicales</taxon>
        <taxon>Brassicaceae</taxon>
        <taxon>Brassiceae</taxon>
        <taxon>Brassica</taxon>
    </lineage>
</organism>
<proteinExistence type="predicted"/>
<evidence type="ECO:0000313" key="2">
    <source>
        <dbReference type="EMBL" id="CDY70330.1"/>
    </source>
</evidence>
<accession>A0A078JV77</accession>
<dbReference type="Gramene" id="CDY70330">
    <property type="protein sequence ID" value="CDY70330"/>
    <property type="gene ID" value="GSBRNA2T00098183001"/>
</dbReference>
<protein>
    <submittedName>
        <fullName evidence="2">BnaAnng33360D protein</fullName>
    </submittedName>
</protein>
<sequence>MVLTTKDGMTTSGSFASNQVLTPST</sequence>